<sequence>MEHLCDFCTEQRSVVYCQSDAASLCLSCDRNVHSANALSWRHLRTLLCDQCFVQPAVVRCIEENKSLCGNCDRKVHGGLAVASEHNRHLINCYSGCPPAAEFSRIWSFLEFLHMTDSDYEQGFLITNEDSVTNCGEPREDSSDANIGNTWKMNDKMTIDKCNLWKGSSSASEIPMFYSADQPTNPVNSTTPKSYCPETNDTGFSKDDFDEGFTIGDVDMIFENYEELFGAANKQTKDLFDDAGIDSFYDRKKNSPACSLCHDELAAEASSAGQVKQMKIPCNDAVSADSVMSNPDGDPDCGLAFPECKVQSSLSFLFSGVTEGSNAGDYQNCRKSDMRLMGKPPWYFAGSESFSLSTSSRESAFMRYKEKKKSRKFEKRVRYALHKARADIRRRVKGRFVKAAGHNLTPFPSSNSNASSSFLTYAEGEGKDIGHWTHLGNQTVDVCGLLVGSLRCGPTSNLAASQQQESSHAPNKETPPDVEIPPSQTTPLQGRGLGTVGLEGRKDVSVISGRINMDLGAKAVNEGATAI</sequence>
<keyword evidence="6" id="KW-0862">Zinc</keyword>
<organism evidence="13 14">
    <name type="scientific">Musa troglodytarum</name>
    <name type="common">fe'i banana</name>
    <dbReference type="NCBI Taxonomy" id="320322"/>
    <lineage>
        <taxon>Eukaryota</taxon>
        <taxon>Viridiplantae</taxon>
        <taxon>Streptophyta</taxon>
        <taxon>Embryophyta</taxon>
        <taxon>Tracheophyta</taxon>
        <taxon>Spermatophyta</taxon>
        <taxon>Magnoliopsida</taxon>
        <taxon>Liliopsida</taxon>
        <taxon>Zingiberales</taxon>
        <taxon>Musaceae</taxon>
        <taxon>Musa</taxon>
    </lineage>
</organism>
<feature type="domain" description="CCT" evidence="12">
    <location>
        <begin position="360"/>
        <end position="402"/>
    </location>
</feature>
<evidence type="ECO:0000256" key="2">
    <source>
        <dbReference type="ARBA" id="ARBA00010024"/>
    </source>
</evidence>
<dbReference type="Proteomes" id="UP001055439">
    <property type="component" value="Chromosome 5"/>
</dbReference>
<dbReference type="PROSITE" id="PS50119">
    <property type="entry name" value="ZF_BBOX"/>
    <property type="match status" value="1"/>
</dbReference>
<reference evidence="13" key="1">
    <citation type="submission" date="2022-05" db="EMBL/GenBank/DDBJ databases">
        <title>The Musa troglodytarum L. genome provides insights into the mechanism of non-climacteric behaviour and enrichment of carotenoids.</title>
        <authorList>
            <person name="Wang J."/>
        </authorList>
    </citation>
    <scope>NUCLEOTIDE SEQUENCE</scope>
    <source>
        <tissue evidence="13">Leaf</tissue>
    </source>
</reference>
<evidence type="ECO:0000259" key="11">
    <source>
        <dbReference type="PROSITE" id="PS50119"/>
    </source>
</evidence>
<dbReference type="EMBL" id="CP097507">
    <property type="protein sequence ID" value="URE02823.1"/>
    <property type="molecule type" value="Genomic_DNA"/>
</dbReference>
<dbReference type="InterPro" id="IPR049808">
    <property type="entry name" value="CONSTANS-like_Bbox1"/>
</dbReference>
<dbReference type="InterPro" id="IPR000315">
    <property type="entry name" value="Znf_B-box"/>
</dbReference>
<evidence type="ECO:0000256" key="3">
    <source>
        <dbReference type="ARBA" id="ARBA00022723"/>
    </source>
</evidence>
<dbReference type="GO" id="GO:0005634">
    <property type="term" value="C:nucleus"/>
    <property type="evidence" value="ECO:0007669"/>
    <property type="project" value="UniProtKB-SubCell"/>
</dbReference>
<evidence type="ECO:0000313" key="14">
    <source>
        <dbReference type="Proteomes" id="UP001055439"/>
    </source>
</evidence>
<evidence type="ECO:0000256" key="1">
    <source>
        <dbReference type="ARBA" id="ARBA00004123"/>
    </source>
</evidence>
<evidence type="ECO:0000256" key="10">
    <source>
        <dbReference type="SAM" id="MobiDB-lite"/>
    </source>
</evidence>
<keyword evidence="7 9" id="KW-0539">Nucleus</keyword>
<comment type="similarity">
    <text evidence="2">Belongs to the CONSTANS family.</text>
</comment>
<dbReference type="PROSITE" id="PS51017">
    <property type="entry name" value="CCT"/>
    <property type="match status" value="1"/>
</dbReference>
<dbReference type="GO" id="GO:0008270">
    <property type="term" value="F:zinc ion binding"/>
    <property type="evidence" value="ECO:0007669"/>
    <property type="project" value="UniProtKB-KW"/>
</dbReference>
<accession>A0A9E7G005</accession>
<gene>
    <name evidence="13" type="ORF">MUK42_19533</name>
</gene>
<dbReference type="GO" id="GO:0006355">
    <property type="term" value="P:regulation of DNA-templated transcription"/>
    <property type="evidence" value="ECO:0007669"/>
    <property type="project" value="UniProtKB-ARBA"/>
</dbReference>
<feature type="region of interest" description="Disordered" evidence="10">
    <location>
        <begin position="459"/>
        <end position="500"/>
    </location>
</feature>
<dbReference type="PANTHER" id="PTHR31717">
    <property type="entry name" value="ZINC FINGER PROTEIN CONSTANS-LIKE 10"/>
    <property type="match status" value="1"/>
</dbReference>
<evidence type="ECO:0000256" key="9">
    <source>
        <dbReference type="PROSITE-ProRule" id="PRU00357"/>
    </source>
</evidence>
<evidence type="ECO:0000256" key="5">
    <source>
        <dbReference type="ARBA" id="ARBA00022771"/>
    </source>
</evidence>
<dbReference type="AlphaFoldDB" id="A0A9E7G005"/>
<dbReference type="SMART" id="SM00336">
    <property type="entry name" value="BBOX"/>
    <property type="match status" value="2"/>
</dbReference>
<keyword evidence="5 8" id="KW-0863">Zinc-finger</keyword>
<evidence type="ECO:0000256" key="6">
    <source>
        <dbReference type="ARBA" id="ARBA00022833"/>
    </source>
</evidence>
<evidence type="ECO:0000256" key="8">
    <source>
        <dbReference type="PROSITE-ProRule" id="PRU00024"/>
    </source>
</evidence>
<dbReference type="Pfam" id="PF22586">
    <property type="entry name" value="ANCHR-like_BBOX"/>
    <property type="match status" value="1"/>
</dbReference>
<dbReference type="PANTHER" id="PTHR31717:SF138">
    <property type="entry name" value="CONSTANS-LIKE PROTEIN DAYS TO HEADING ON CHROMOSOME 2"/>
    <property type="match status" value="1"/>
</dbReference>
<feature type="compositionally biased region" description="Polar residues" evidence="10">
    <location>
        <begin position="459"/>
        <end position="472"/>
    </location>
</feature>
<name>A0A9E7G005_9LILI</name>
<proteinExistence type="inferred from homology"/>
<dbReference type="Pfam" id="PF06203">
    <property type="entry name" value="CCT"/>
    <property type="match status" value="1"/>
</dbReference>
<evidence type="ECO:0000313" key="13">
    <source>
        <dbReference type="EMBL" id="URE02823.1"/>
    </source>
</evidence>
<keyword evidence="4" id="KW-0677">Repeat</keyword>
<comment type="subcellular location">
    <subcellularLocation>
        <location evidence="1 9">Nucleus</location>
    </subcellularLocation>
</comment>
<evidence type="ECO:0000256" key="4">
    <source>
        <dbReference type="ARBA" id="ARBA00022737"/>
    </source>
</evidence>
<protein>
    <submittedName>
        <fullName evidence="13">Zinc finger protein</fullName>
    </submittedName>
</protein>
<keyword evidence="3" id="KW-0479">Metal-binding</keyword>
<evidence type="ECO:0000256" key="7">
    <source>
        <dbReference type="ARBA" id="ARBA00023242"/>
    </source>
</evidence>
<feature type="domain" description="B box-type" evidence="11">
    <location>
        <begin position="1"/>
        <end position="47"/>
    </location>
</feature>
<evidence type="ECO:0000259" key="12">
    <source>
        <dbReference type="PROSITE" id="PS51017"/>
    </source>
</evidence>
<dbReference type="CDD" id="cd19821">
    <property type="entry name" value="Bbox1_BBX-like"/>
    <property type="match status" value="2"/>
</dbReference>
<keyword evidence="14" id="KW-1185">Reference proteome</keyword>
<dbReference type="OrthoDB" id="153872at2759"/>
<dbReference type="InterPro" id="IPR010402">
    <property type="entry name" value="CCT_domain"/>
</dbReference>